<evidence type="ECO:0000256" key="2">
    <source>
        <dbReference type="ARBA" id="ARBA00022630"/>
    </source>
</evidence>
<dbReference type="Proteomes" id="UP001175261">
    <property type="component" value="Unassembled WGS sequence"/>
</dbReference>
<evidence type="ECO:0000259" key="6">
    <source>
        <dbReference type="Pfam" id="PF00441"/>
    </source>
</evidence>
<evidence type="ECO:0000256" key="1">
    <source>
        <dbReference type="ARBA" id="ARBA00009347"/>
    </source>
</evidence>
<reference evidence="8" key="1">
    <citation type="submission" date="2022-10" db="EMBL/GenBank/DDBJ databases">
        <title>Determination and structural analysis of whole genome sequence of Sarocladium strictum F4-1.</title>
        <authorList>
            <person name="Hu L."/>
            <person name="Jiang Y."/>
        </authorList>
    </citation>
    <scope>NUCLEOTIDE SEQUENCE</scope>
    <source>
        <strain evidence="8">F4-1</strain>
    </source>
</reference>
<dbReference type="Pfam" id="PF00441">
    <property type="entry name" value="Acyl-CoA_dh_1"/>
    <property type="match status" value="1"/>
</dbReference>
<sequence>MEPSGADKGFFQPSPVLENQFLTDQWFRRCFHLFLSKQVASNAESEIVSLADEVISDQIFAWISDAERNTPFLKGSGRDPFGKWKGELVTGEGWRKLQEFGLAKGFVAQGYDSPNGPFARALQFLRIFLWEGSCANVTCPSAMQDGAARILQGHLADAYQGKVKLDDRQREVYEDAFRRLTSRDPTIAWTSGQWMTERTGGSDVSLTETTATHDPSIMSKTQDGLGPWRISGFKWFSSATDANMTILLARTPSSPSLSAFFAPLRQPASPKLMNGIRIQRLKDKLGTRSLPTAELVLEDMRGWLVGKEGEGIKEVSTMLTLTRVHTAVAALGYVGRGLGIARAWAKVREVGAGKGKRVLLRNNALHMRTLADMTARYHGLMLLTFFTTYILGLSEHPATPPRDQSAALATLTPPPEHVLPLLRVLTPMVKAYVSRSAVELMFSCMECLGGVGYLVNSEDERLNIARLYRDCAVLPIWEGTTDVLCSDLVRALKHPKAGAASVEAIAWFVGSVAAEQQEADALKKAWEDLRKRIEGQQQDALAGEAREILWALADVLIALLLRVDAARDHNPAARDILNRFMVAHGWRAGHARGSAAEELSRDVAIVYGEDGKLTPAAKL</sequence>
<dbReference type="InterPro" id="IPR036250">
    <property type="entry name" value="AcylCo_DH-like_C"/>
</dbReference>
<dbReference type="PANTHER" id="PTHR42707">
    <property type="entry name" value="ACYL-COA DEHYDROGENASE"/>
    <property type="match status" value="1"/>
</dbReference>
<dbReference type="Pfam" id="PF02770">
    <property type="entry name" value="Acyl-CoA_dh_M"/>
    <property type="match status" value="1"/>
</dbReference>
<dbReference type="InterPro" id="IPR052904">
    <property type="entry name" value="Acyl-CoA_dehydrogenase-like"/>
</dbReference>
<evidence type="ECO:0000313" key="8">
    <source>
        <dbReference type="EMBL" id="KAK0385023.1"/>
    </source>
</evidence>
<keyword evidence="9" id="KW-1185">Reference proteome</keyword>
<keyword evidence="3 4" id="KW-0274">FAD</keyword>
<evidence type="ECO:0000259" key="7">
    <source>
        <dbReference type="Pfam" id="PF02770"/>
    </source>
</evidence>
<dbReference type="SUPFAM" id="SSF56645">
    <property type="entry name" value="Acyl-CoA dehydrogenase NM domain-like"/>
    <property type="match status" value="1"/>
</dbReference>
<dbReference type="EMBL" id="JAPDFR010000007">
    <property type="protein sequence ID" value="KAK0385023.1"/>
    <property type="molecule type" value="Genomic_DNA"/>
</dbReference>
<keyword evidence="2 4" id="KW-0285">Flavoprotein</keyword>
<dbReference type="PANTHER" id="PTHR42707:SF2">
    <property type="entry name" value="ACD11 DEHYDROGENASE"/>
    <property type="match status" value="1"/>
</dbReference>
<evidence type="ECO:0000256" key="4">
    <source>
        <dbReference type="RuleBase" id="RU362125"/>
    </source>
</evidence>
<dbReference type="InterPro" id="IPR006091">
    <property type="entry name" value="Acyl-CoA_Oxase/DH_mid-dom"/>
</dbReference>
<feature type="domain" description="Acyl-CoA dehydrogenase/oxidase C-terminal" evidence="6">
    <location>
        <begin position="309"/>
        <end position="492"/>
    </location>
</feature>
<keyword evidence="4" id="KW-0560">Oxidoreductase</keyword>
<evidence type="ECO:0000256" key="3">
    <source>
        <dbReference type="ARBA" id="ARBA00022827"/>
    </source>
</evidence>
<comment type="similarity">
    <text evidence="1 4">Belongs to the acyl-CoA dehydrogenase family.</text>
</comment>
<comment type="caution">
    <text evidence="8">The sequence shown here is derived from an EMBL/GenBank/DDBJ whole genome shotgun (WGS) entry which is preliminary data.</text>
</comment>
<dbReference type="GO" id="GO:0003995">
    <property type="term" value="F:acyl-CoA dehydrogenase activity"/>
    <property type="evidence" value="ECO:0007669"/>
    <property type="project" value="TreeGrafter"/>
</dbReference>
<protein>
    <submittedName>
        <fullName evidence="8">Uncharacterized protein</fullName>
    </submittedName>
</protein>
<accession>A0AA39L5L2</accession>
<proteinExistence type="inferred from homology"/>
<gene>
    <name evidence="8" type="ORF">NLU13_7501</name>
</gene>
<keyword evidence="5" id="KW-0175">Coiled coil</keyword>
<evidence type="ECO:0000256" key="5">
    <source>
        <dbReference type="SAM" id="Coils"/>
    </source>
</evidence>
<dbReference type="AlphaFoldDB" id="A0AA39L5L2"/>
<dbReference type="SUPFAM" id="SSF47203">
    <property type="entry name" value="Acyl-CoA dehydrogenase C-terminal domain-like"/>
    <property type="match status" value="1"/>
</dbReference>
<feature type="domain" description="Acyl-CoA oxidase/dehydrogenase middle" evidence="7">
    <location>
        <begin position="193"/>
        <end position="300"/>
    </location>
</feature>
<dbReference type="InterPro" id="IPR009075">
    <property type="entry name" value="AcylCo_DH/oxidase_C"/>
</dbReference>
<evidence type="ECO:0000313" key="9">
    <source>
        <dbReference type="Proteomes" id="UP001175261"/>
    </source>
</evidence>
<comment type="cofactor">
    <cofactor evidence="4">
        <name>FAD</name>
        <dbReference type="ChEBI" id="CHEBI:57692"/>
    </cofactor>
</comment>
<dbReference type="Gene3D" id="1.20.140.10">
    <property type="entry name" value="Butyryl-CoA Dehydrogenase, subunit A, domain 3"/>
    <property type="match status" value="1"/>
</dbReference>
<feature type="coiled-coil region" evidence="5">
    <location>
        <begin position="512"/>
        <end position="539"/>
    </location>
</feature>
<dbReference type="InterPro" id="IPR009100">
    <property type="entry name" value="AcylCoA_DH/oxidase_NM_dom_sf"/>
</dbReference>
<organism evidence="8 9">
    <name type="scientific">Sarocladium strictum</name>
    <name type="common">Black bundle disease fungus</name>
    <name type="synonym">Acremonium strictum</name>
    <dbReference type="NCBI Taxonomy" id="5046"/>
    <lineage>
        <taxon>Eukaryota</taxon>
        <taxon>Fungi</taxon>
        <taxon>Dikarya</taxon>
        <taxon>Ascomycota</taxon>
        <taxon>Pezizomycotina</taxon>
        <taxon>Sordariomycetes</taxon>
        <taxon>Hypocreomycetidae</taxon>
        <taxon>Hypocreales</taxon>
        <taxon>Sarocladiaceae</taxon>
        <taxon>Sarocladium</taxon>
    </lineage>
</organism>
<dbReference type="Gene3D" id="2.40.110.20">
    <property type="match status" value="1"/>
</dbReference>
<name>A0AA39L5L2_SARSR</name>